<dbReference type="GO" id="GO:0051920">
    <property type="term" value="F:peroxiredoxin activity"/>
    <property type="evidence" value="ECO:0007669"/>
    <property type="project" value="InterPro"/>
</dbReference>
<dbReference type="SUPFAM" id="SSF69118">
    <property type="entry name" value="AhpD-like"/>
    <property type="match status" value="1"/>
</dbReference>
<protein>
    <recommendedName>
        <fullName evidence="1">Carboxymuconolactone decarboxylase-like domain-containing protein</fullName>
    </recommendedName>
</protein>
<dbReference type="PANTHER" id="PTHR33930:SF2">
    <property type="entry name" value="BLR3452 PROTEIN"/>
    <property type="match status" value="1"/>
</dbReference>
<dbReference type="AlphaFoldDB" id="A0A2Z2Q073"/>
<feature type="domain" description="Carboxymuconolactone decarboxylase-like" evidence="1">
    <location>
        <begin position="35"/>
        <end position="104"/>
    </location>
</feature>
<reference evidence="2" key="1">
    <citation type="submission" date="2016-10" db="EMBL/GenBank/DDBJ databases">
        <title>Agrobacterium Ti plasmids: Classification based on T-DNA and Vir regions organization.</title>
        <authorList>
            <person name="Nabi N."/>
            <person name="Vial L."/>
            <person name="Ben Hafsa A."/>
            <person name="Chapulliot D."/>
            <person name="Berard A."/>
            <person name="Chauveau A."/>
            <person name="Le Paslier M.-C."/>
            <person name="Harzallah Skhiri F."/>
            <person name="Brunel D."/>
            <person name="Nesme X."/>
            <person name="Chaouachi M."/>
        </authorList>
    </citation>
    <scope>NUCLEOTIDE SEQUENCE</scope>
    <source>
        <strain evidence="2">Tun176</strain>
        <plasmid evidence="2">pTi_Tun176</plasmid>
    </source>
</reference>
<geneLocation type="plasmid" evidence="2">
    <name>pTi_Tun176</name>
</geneLocation>
<dbReference type="RefSeq" id="WP_172690442.1">
    <property type="nucleotide sequence ID" value="NZ_KY000069.1"/>
</dbReference>
<sequence>MSKPSNTETAKLVDALERVYGQPHSSFDAIAELDPAIAKGLVEISNAIDARGALSLKDRALIQIALTASPTHLKAGLTRLHIADALDRGASKEEICEVLELASVLGIHGFIPGVQLVLKKLGGLENAKTYLSKDARERMEKAKAAFLAKRGYMGDIWEANCWLGPDFVEAYASYSGVPWQTAALSPKMKEFIYVTIDLSPTHGDAGGAYFHLEQAMDRYGATLDEVMEVLEIIGMFGFQTHMMALPILKDELSKRA</sequence>
<dbReference type="Gene3D" id="1.20.1290.10">
    <property type="entry name" value="AhpD-like"/>
    <property type="match status" value="1"/>
</dbReference>
<dbReference type="InterPro" id="IPR003779">
    <property type="entry name" value="CMD-like"/>
</dbReference>
<dbReference type="EMBL" id="KY000069">
    <property type="protein sequence ID" value="ASK48467.1"/>
    <property type="molecule type" value="Genomic_DNA"/>
</dbReference>
<evidence type="ECO:0000313" key="2">
    <source>
        <dbReference type="EMBL" id="ASK48467.1"/>
    </source>
</evidence>
<name>A0A2Z2Q073_9HYPH</name>
<evidence type="ECO:0000259" key="1">
    <source>
        <dbReference type="Pfam" id="PF02627"/>
    </source>
</evidence>
<organism evidence="2">
    <name type="scientific">Agrobacterium deltaense</name>
    <dbReference type="NCBI Taxonomy" id="1183412"/>
    <lineage>
        <taxon>Bacteria</taxon>
        <taxon>Pseudomonadati</taxon>
        <taxon>Pseudomonadota</taxon>
        <taxon>Alphaproteobacteria</taxon>
        <taxon>Hyphomicrobiales</taxon>
        <taxon>Rhizobiaceae</taxon>
        <taxon>Rhizobium/Agrobacterium group</taxon>
        <taxon>Agrobacterium</taxon>
    </lineage>
</organism>
<feature type="domain" description="Carboxymuconolactone decarboxylase-like" evidence="1">
    <location>
        <begin position="165"/>
        <end position="243"/>
    </location>
</feature>
<dbReference type="Pfam" id="PF02627">
    <property type="entry name" value="CMD"/>
    <property type="match status" value="2"/>
</dbReference>
<accession>A0A2Z2Q073</accession>
<dbReference type="InterPro" id="IPR029032">
    <property type="entry name" value="AhpD-like"/>
</dbReference>
<keyword evidence="2" id="KW-0614">Plasmid</keyword>
<dbReference type="PANTHER" id="PTHR33930">
    <property type="entry name" value="ALKYL HYDROPEROXIDE REDUCTASE AHPD"/>
    <property type="match status" value="1"/>
</dbReference>
<proteinExistence type="predicted"/>